<evidence type="ECO:0000313" key="2">
    <source>
        <dbReference type="Proteomes" id="UP000594029"/>
    </source>
</evidence>
<organism evidence="1 2">
    <name type="scientific">Bacillus phage Kirov</name>
    <dbReference type="NCBI Taxonomy" id="2783539"/>
    <lineage>
        <taxon>Viruses</taxon>
        <taxon>Duplodnaviria</taxon>
        <taxon>Heunggongvirae</taxon>
        <taxon>Uroviricota</taxon>
        <taxon>Caudoviricetes</taxon>
        <taxon>Andregratiavirinae</taxon>
        <taxon>Kirovvirus</taxon>
        <taxon>Kirovvirus kirov</taxon>
    </lineage>
</organism>
<keyword evidence="2" id="KW-1185">Reference proteome</keyword>
<evidence type="ECO:0000313" key="1">
    <source>
        <dbReference type="EMBL" id="QOV08347.1"/>
    </source>
</evidence>
<proteinExistence type="predicted"/>
<protein>
    <submittedName>
        <fullName evidence="1">Uncharacterized protein</fullName>
    </submittedName>
</protein>
<accession>A0A7U3NKH6</accession>
<name>A0A7U3NKH6_9CAUD</name>
<sequence length="57" mass="6663">MEITYVRKIHITEEEVLEALQRYLEDEKVNGVIMALQVLANQNDDFKGIEVIVEKED</sequence>
<gene>
    <name evidence="1" type="ORF">Kirov_148</name>
</gene>
<dbReference type="EMBL" id="MW084976">
    <property type="protein sequence ID" value="QOV08347.1"/>
    <property type="molecule type" value="Genomic_DNA"/>
</dbReference>
<reference evidence="1 2" key="1">
    <citation type="submission" date="2020-10" db="EMBL/GenBank/DDBJ databases">
        <authorList>
            <person name="Kazantseva O.A."/>
            <person name="Piligrimova E.G."/>
            <person name="Shadrin A.M."/>
        </authorList>
    </citation>
    <scope>NUCLEOTIDE SEQUENCE [LARGE SCALE GENOMIC DNA]</scope>
</reference>
<dbReference type="Proteomes" id="UP000594029">
    <property type="component" value="Segment"/>
</dbReference>